<evidence type="ECO:0000313" key="6">
    <source>
        <dbReference type="EMBL" id="GJG28814.1"/>
    </source>
</evidence>
<dbReference type="Pfam" id="PF03486">
    <property type="entry name" value="HI0933_like"/>
    <property type="match status" value="1"/>
</dbReference>
<evidence type="ECO:0000259" key="4">
    <source>
        <dbReference type="Pfam" id="PF03486"/>
    </source>
</evidence>
<organism evidence="6 7">
    <name type="scientific">Segatella bryantii</name>
    <name type="common">Prevotella bryantii</name>
    <dbReference type="NCBI Taxonomy" id="77095"/>
    <lineage>
        <taxon>Bacteria</taxon>
        <taxon>Pseudomonadati</taxon>
        <taxon>Bacteroidota</taxon>
        <taxon>Bacteroidia</taxon>
        <taxon>Bacteroidales</taxon>
        <taxon>Prevotellaceae</taxon>
        <taxon>Segatella</taxon>
    </lineage>
</organism>
<dbReference type="InterPro" id="IPR004792">
    <property type="entry name" value="BaiN-like"/>
</dbReference>
<dbReference type="PANTHER" id="PTHR42887:SF2">
    <property type="entry name" value="OS12G0638800 PROTEIN"/>
    <property type="match status" value="1"/>
</dbReference>
<accession>A0AA37HZA6</accession>
<keyword evidence="3" id="KW-0274">FAD</keyword>
<feature type="domain" description="RsdA/BaiN/AoA(So)-like insert" evidence="5">
    <location>
        <begin position="206"/>
        <end position="366"/>
    </location>
</feature>
<evidence type="ECO:0000259" key="5">
    <source>
        <dbReference type="Pfam" id="PF22780"/>
    </source>
</evidence>
<comment type="caution">
    <text evidence="6">The sequence shown here is derived from an EMBL/GenBank/DDBJ whole genome shotgun (WGS) entry which is preliminary data.</text>
</comment>
<proteinExistence type="predicted"/>
<keyword evidence="2" id="KW-0285">Flavoprotein</keyword>
<dbReference type="Gene3D" id="1.10.8.260">
    <property type="entry name" value="HI0933 insert domain-like"/>
    <property type="match status" value="1"/>
</dbReference>
<dbReference type="InterPro" id="IPR057661">
    <property type="entry name" value="RsdA/BaiN/AoA(So)_Rossmann"/>
</dbReference>
<evidence type="ECO:0000256" key="3">
    <source>
        <dbReference type="ARBA" id="ARBA00022827"/>
    </source>
</evidence>
<protein>
    <submittedName>
        <fullName evidence="6">Flavoprotein</fullName>
    </submittedName>
</protein>
<dbReference type="NCBIfam" id="TIGR00275">
    <property type="entry name" value="aminoacetone oxidase family FAD-binding enzyme"/>
    <property type="match status" value="1"/>
</dbReference>
<dbReference type="SUPFAM" id="SSF160996">
    <property type="entry name" value="HI0933 insert domain-like"/>
    <property type="match status" value="1"/>
</dbReference>
<dbReference type="SUPFAM" id="SSF51905">
    <property type="entry name" value="FAD/NAD(P)-binding domain"/>
    <property type="match status" value="1"/>
</dbReference>
<gene>
    <name evidence="6" type="ORF">PRRU23_25140</name>
</gene>
<comment type="cofactor">
    <cofactor evidence="1">
        <name>FAD</name>
        <dbReference type="ChEBI" id="CHEBI:57692"/>
    </cofactor>
</comment>
<reference evidence="6" key="1">
    <citation type="submission" date="2021-08" db="EMBL/GenBank/DDBJ databases">
        <title>Prevotella lacticifex sp. nov., isolated from rumen of cow.</title>
        <authorList>
            <person name="Shinkai T."/>
            <person name="Ikeyama N."/>
            <person name="Kumagai M."/>
            <person name="Ohmori H."/>
            <person name="Sakamoto M."/>
            <person name="Ohkuma M."/>
            <person name="Mitsumori M."/>
        </authorList>
    </citation>
    <scope>NUCLEOTIDE SEQUENCE</scope>
    <source>
        <strain evidence="6">DSM 11371</strain>
    </source>
</reference>
<dbReference type="InterPro" id="IPR055178">
    <property type="entry name" value="RsdA/BaiN/AoA(So)-like_dom"/>
</dbReference>
<dbReference type="InterPro" id="IPR023166">
    <property type="entry name" value="BaiN-like_dom_sf"/>
</dbReference>
<name>A0AA37HZA6_SEGBR</name>
<dbReference type="Pfam" id="PF22780">
    <property type="entry name" value="HI0933_like_1st"/>
    <property type="match status" value="1"/>
</dbReference>
<dbReference type="RefSeq" id="WP_006281689.1">
    <property type="nucleotide sequence ID" value="NZ_BPTR01000001.1"/>
</dbReference>
<dbReference type="EMBL" id="BPTR01000001">
    <property type="protein sequence ID" value="GJG28814.1"/>
    <property type="molecule type" value="Genomic_DNA"/>
</dbReference>
<evidence type="ECO:0000256" key="2">
    <source>
        <dbReference type="ARBA" id="ARBA00022630"/>
    </source>
</evidence>
<dbReference type="AlphaFoldDB" id="A0AA37HZA6"/>
<dbReference type="Gene3D" id="3.50.50.60">
    <property type="entry name" value="FAD/NAD(P)-binding domain"/>
    <property type="match status" value="1"/>
</dbReference>
<feature type="domain" description="RsdA/BaiN/AoA(So)-like Rossmann fold-like" evidence="4">
    <location>
        <begin position="4"/>
        <end position="419"/>
    </location>
</feature>
<evidence type="ECO:0000256" key="1">
    <source>
        <dbReference type="ARBA" id="ARBA00001974"/>
    </source>
</evidence>
<dbReference type="GeneID" id="72479077"/>
<dbReference type="PANTHER" id="PTHR42887">
    <property type="entry name" value="OS12G0638800 PROTEIN"/>
    <property type="match status" value="1"/>
</dbReference>
<dbReference type="Proteomes" id="UP000887043">
    <property type="component" value="Unassembled WGS sequence"/>
</dbReference>
<dbReference type="PRINTS" id="PR00368">
    <property type="entry name" value="FADPNR"/>
</dbReference>
<evidence type="ECO:0000313" key="7">
    <source>
        <dbReference type="Proteomes" id="UP000887043"/>
    </source>
</evidence>
<dbReference type="InterPro" id="IPR036188">
    <property type="entry name" value="FAD/NAD-bd_sf"/>
</dbReference>
<sequence>MPLQIIIIGAGAAGCFAAIQIKRLRPEAQVTVLEKLKRPLAKVAITGGGRCNLTNSFAQVKSLEQVYPRGFRLMKKLFHHFSHEDAYQWFEDNGIRLITQEDECVFPASQDAMEIVNYLTREMKNLGVKLLTDTQVDHIIDLSNQKTDGNSDSSASAVSNSPTGFCVKTNRGEMKADKVLVTTGGHPTGSGYRMLQDLDLEIIPSHPSLFSFNLSDEHLKSLMGTVVKDAIVFLPGTKLKAEGALLITHWGISGPAALKLSAYGARILAEQNYVTDISIRWLTDDQETIMLSLHELSLKHRDKKLTSVYPEAFNARLWEHLLMRANLSVDMRWKELSNKDINRLINTLTNDIYHVTGKNRFKDEFVTSGGVSLSSLKHKTLEAKNHPGLHFAGEVTDVDAITGGFNLQAAWSMAYVAAHAMTE</sequence>
<dbReference type="Gene3D" id="2.40.30.10">
    <property type="entry name" value="Translation factors"/>
    <property type="match status" value="1"/>
</dbReference>